<reference evidence="2" key="1">
    <citation type="submission" date="2018-05" db="EMBL/GenBank/DDBJ databases">
        <authorList>
            <person name="Lanie J.A."/>
            <person name="Ng W.-L."/>
            <person name="Kazmierczak K.M."/>
            <person name="Andrzejewski T.M."/>
            <person name="Davidsen T.M."/>
            <person name="Wayne K.J."/>
            <person name="Tettelin H."/>
            <person name="Glass J.I."/>
            <person name="Rusch D."/>
            <person name="Podicherti R."/>
            <person name="Tsui H.-C.T."/>
            <person name="Winkler M.E."/>
        </authorList>
    </citation>
    <scope>NUCLEOTIDE SEQUENCE</scope>
</reference>
<proteinExistence type="predicted"/>
<accession>A0A382DDT1</accession>
<evidence type="ECO:0000256" key="1">
    <source>
        <dbReference type="SAM" id="MobiDB-lite"/>
    </source>
</evidence>
<organism evidence="2">
    <name type="scientific">marine metagenome</name>
    <dbReference type="NCBI Taxonomy" id="408172"/>
    <lineage>
        <taxon>unclassified sequences</taxon>
        <taxon>metagenomes</taxon>
        <taxon>ecological metagenomes</taxon>
    </lineage>
</organism>
<gene>
    <name evidence="2" type="ORF">METZ01_LOCUS189520</name>
</gene>
<dbReference type="EMBL" id="UINC01038931">
    <property type="protein sequence ID" value="SVB36666.1"/>
    <property type="molecule type" value="Genomic_DNA"/>
</dbReference>
<feature type="region of interest" description="Disordered" evidence="1">
    <location>
        <begin position="1"/>
        <end position="21"/>
    </location>
</feature>
<protein>
    <submittedName>
        <fullName evidence="2">Uncharacterized protein</fullName>
    </submittedName>
</protein>
<name>A0A382DDT1_9ZZZZ</name>
<evidence type="ECO:0000313" key="2">
    <source>
        <dbReference type="EMBL" id="SVB36666.1"/>
    </source>
</evidence>
<sequence length="21" mass="2436">NGPFATITMDLTYRVEPTPRR</sequence>
<dbReference type="AlphaFoldDB" id="A0A382DDT1"/>
<feature type="non-terminal residue" evidence="2">
    <location>
        <position position="1"/>
    </location>
</feature>